<evidence type="ECO:0000256" key="1">
    <source>
        <dbReference type="SAM" id="MobiDB-lite"/>
    </source>
</evidence>
<evidence type="ECO:0000256" key="2">
    <source>
        <dbReference type="SAM" id="SignalP"/>
    </source>
</evidence>
<evidence type="ECO:0000313" key="5">
    <source>
        <dbReference type="Proteomes" id="UP000606044"/>
    </source>
</evidence>
<comment type="caution">
    <text evidence="4">The sequence shown here is derived from an EMBL/GenBank/DDBJ whole genome shotgun (WGS) entry which is preliminary data.</text>
</comment>
<sequence>MIERRFASSPLLARSMAVLLLGACGFSGAQAAPDAAPGSLYSATPRMRGEPARPATAQATAPRTAAARAVPFPLPRPPDLGEEETDQAAVEEGSEGGSGAPAAPLPNPPSIYTPQQPYPEGGTTTRTFSPPPPIQDIPHSAAANEAPRGRLPAACAALVQRRQMIAAPAPPVAARPGCSLPSPVQLSGVRLDDGTTVTLSPAAILRCDAAAAITQWVREDLSRAAQDLGSPLDTVRVAASYDCRPRNRVAGAKMSDHGQGIAMDVGGVVLQDKRVFAVKDNGLPMALQASMKASMCARFTTVLGPGSDGYHEDHVHVDLAQRYLNIRLCRWEIRPTAIVANAPAAGTPASVPAATPLVPAAEPVAAPSPAAAPLFPFFAPAPAQAAEEEGELVEMAVVPLPLPRPAIPARSRSGG</sequence>
<dbReference type="Pfam" id="PF06904">
    <property type="entry name" value="Extensin-like_C"/>
    <property type="match status" value="1"/>
</dbReference>
<protein>
    <recommendedName>
        <fullName evidence="3">Extensin-like C-terminal domain-containing protein</fullName>
    </recommendedName>
</protein>
<reference evidence="4" key="2">
    <citation type="submission" date="2020-09" db="EMBL/GenBank/DDBJ databases">
        <authorList>
            <person name="Sun Q."/>
            <person name="Sedlacek I."/>
        </authorList>
    </citation>
    <scope>NUCLEOTIDE SEQUENCE</scope>
    <source>
        <strain evidence="4">CCM 7897</strain>
    </source>
</reference>
<accession>A0A917CB42</accession>
<evidence type="ECO:0000259" key="3">
    <source>
        <dbReference type="Pfam" id="PF06904"/>
    </source>
</evidence>
<dbReference type="AlphaFoldDB" id="A0A917CB42"/>
<proteinExistence type="predicted"/>
<reference evidence="4" key="1">
    <citation type="journal article" date="2014" name="Int. J. Syst. Evol. Microbiol.">
        <title>Complete genome sequence of Corynebacterium casei LMG S-19264T (=DSM 44701T), isolated from a smear-ripened cheese.</title>
        <authorList>
            <consortium name="US DOE Joint Genome Institute (JGI-PGF)"/>
            <person name="Walter F."/>
            <person name="Albersmeier A."/>
            <person name="Kalinowski J."/>
            <person name="Ruckert C."/>
        </authorList>
    </citation>
    <scope>NUCLEOTIDE SEQUENCE</scope>
    <source>
        <strain evidence="4">CCM 7897</strain>
    </source>
</reference>
<keyword evidence="2" id="KW-0732">Signal</keyword>
<feature type="signal peptide" evidence="2">
    <location>
        <begin position="1"/>
        <end position="31"/>
    </location>
</feature>
<name>A0A917CB42_9HYPH</name>
<feature type="compositionally biased region" description="Low complexity" evidence="1">
    <location>
        <begin position="52"/>
        <end position="69"/>
    </location>
</feature>
<keyword evidence="5" id="KW-1185">Reference proteome</keyword>
<feature type="domain" description="Extensin-like C-terminal" evidence="3">
    <location>
        <begin position="154"/>
        <end position="330"/>
    </location>
</feature>
<dbReference type="RefSeq" id="WP_188583480.1">
    <property type="nucleotide sequence ID" value="NZ_BMCT01000009.1"/>
</dbReference>
<gene>
    <name evidence="4" type="ORF">GCM10007301_48720</name>
</gene>
<organism evidence="4 5">
    <name type="scientific">Azorhizobium oxalatiphilum</name>
    <dbReference type="NCBI Taxonomy" id="980631"/>
    <lineage>
        <taxon>Bacteria</taxon>
        <taxon>Pseudomonadati</taxon>
        <taxon>Pseudomonadota</taxon>
        <taxon>Alphaproteobacteria</taxon>
        <taxon>Hyphomicrobiales</taxon>
        <taxon>Xanthobacteraceae</taxon>
        <taxon>Azorhizobium</taxon>
    </lineage>
</organism>
<feature type="chain" id="PRO_5037527136" description="Extensin-like C-terminal domain-containing protein" evidence="2">
    <location>
        <begin position="32"/>
        <end position="415"/>
    </location>
</feature>
<evidence type="ECO:0000313" key="4">
    <source>
        <dbReference type="EMBL" id="GGF82850.1"/>
    </source>
</evidence>
<dbReference type="EMBL" id="BMCT01000009">
    <property type="protein sequence ID" value="GGF82850.1"/>
    <property type="molecule type" value="Genomic_DNA"/>
</dbReference>
<dbReference type="InterPro" id="IPR009683">
    <property type="entry name" value="Extensin-like_C"/>
</dbReference>
<dbReference type="Proteomes" id="UP000606044">
    <property type="component" value="Unassembled WGS sequence"/>
</dbReference>
<feature type="region of interest" description="Disordered" evidence="1">
    <location>
        <begin position="32"/>
        <end position="124"/>
    </location>
</feature>